<evidence type="ECO:0000313" key="2">
    <source>
        <dbReference type="Proteomes" id="UP000242715"/>
    </source>
</evidence>
<keyword evidence="2" id="KW-1185">Reference proteome</keyword>
<evidence type="ECO:0000313" key="1">
    <source>
        <dbReference type="EMBL" id="GAU39734.1"/>
    </source>
</evidence>
<accession>A0A2Z6N4A1</accession>
<dbReference type="Proteomes" id="UP000242715">
    <property type="component" value="Unassembled WGS sequence"/>
</dbReference>
<gene>
    <name evidence="1" type="ORF">TSUD_145020</name>
</gene>
<organism evidence="1 2">
    <name type="scientific">Trifolium subterraneum</name>
    <name type="common">Subterranean clover</name>
    <dbReference type="NCBI Taxonomy" id="3900"/>
    <lineage>
        <taxon>Eukaryota</taxon>
        <taxon>Viridiplantae</taxon>
        <taxon>Streptophyta</taxon>
        <taxon>Embryophyta</taxon>
        <taxon>Tracheophyta</taxon>
        <taxon>Spermatophyta</taxon>
        <taxon>Magnoliopsida</taxon>
        <taxon>eudicotyledons</taxon>
        <taxon>Gunneridae</taxon>
        <taxon>Pentapetalae</taxon>
        <taxon>rosids</taxon>
        <taxon>fabids</taxon>
        <taxon>Fabales</taxon>
        <taxon>Fabaceae</taxon>
        <taxon>Papilionoideae</taxon>
        <taxon>50 kb inversion clade</taxon>
        <taxon>NPAAA clade</taxon>
        <taxon>Hologalegina</taxon>
        <taxon>IRL clade</taxon>
        <taxon>Trifolieae</taxon>
        <taxon>Trifolium</taxon>
    </lineage>
</organism>
<reference evidence="2" key="1">
    <citation type="journal article" date="2017" name="Front. Plant Sci.">
        <title>Climate Clever Clovers: New Paradigm to Reduce the Environmental Footprint of Ruminants by Breeding Low Methanogenic Forages Utilizing Haplotype Variation.</title>
        <authorList>
            <person name="Kaur P."/>
            <person name="Appels R."/>
            <person name="Bayer P.E."/>
            <person name="Keeble-Gagnere G."/>
            <person name="Wang J."/>
            <person name="Hirakawa H."/>
            <person name="Shirasawa K."/>
            <person name="Vercoe P."/>
            <person name="Stefanova K."/>
            <person name="Durmic Z."/>
            <person name="Nichols P."/>
            <person name="Revell C."/>
            <person name="Isobe S.N."/>
            <person name="Edwards D."/>
            <person name="Erskine W."/>
        </authorList>
    </citation>
    <scope>NUCLEOTIDE SEQUENCE [LARGE SCALE GENOMIC DNA]</scope>
    <source>
        <strain evidence="2">cv. Daliak</strain>
    </source>
</reference>
<name>A0A2Z6N4A1_TRISU</name>
<dbReference type="AlphaFoldDB" id="A0A2Z6N4A1"/>
<sequence>MNGGFGDGFTDSGWVSISPLSAPSFEIGKNSYPNLNPINSNFPVKTDRAWAGTRDRLTQHKKFQKTQTIAKSQKLTDKIMHWDRLDSELDKIMCCPKFQCRKLWIWISKAYPNH</sequence>
<protein>
    <submittedName>
        <fullName evidence="1">Uncharacterized protein</fullName>
    </submittedName>
</protein>
<proteinExistence type="predicted"/>
<dbReference type="EMBL" id="DF973775">
    <property type="protein sequence ID" value="GAU39734.1"/>
    <property type="molecule type" value="Genomic_DNA"/>
</dbReference>